<feature type="signal peptide" evidence="1">
    <location>
        <begin position="1"/>
        <end position="28"/>
    </location>
</feature>
<dbReference type="EMBL" id="FODD01000023">
    <property type="protein sequence ID" value="SEO31824.1"/>
    <property type="molecule type" value="Genomic_DNA"/>
</dbReference>
<accession>A0A1H8NQC9</accession>
<dbReference type="AlphaFoldDB" id="A0A1H8NQC9"/>
<sequence>MPRRPLALLTAAAAVAAAVLGAALPAAASTPPATGTPPACSGGAGLTGLSFDPAQIAPGQTSTATATAVNCTQTTQQGSETWQASWTSAAGTGLPAGCPVLDPLVRQVALAPGAVVLTSTGYLVLPGCTASGLHLTVTLRLTSGQVSVRAADLAILSPAPA</sequence>
<protein>
    <submittedName>
        <fullName evidence="2">Uncharacterized protein</fullName>
    </submittedName>
</protein>
<evidence type="ECO:0000313" key="2">
    <source>
        <dbReference type="EMBL" id="SEO31824.1"/>
    </source>
</evidence>
<keyword evidence="1" id="KW-0732">Signal</keyword>
<proteinExistence type="predicted"/>
<evidence type="ECO:0000256" key="1">
    <source>
        <dbReference type="SAM" id="SignalP"/>
    </source>
</evidence>
<gene>
    <name evidence="2" type="ORF">SAMN05216267_102329</name>
</gene>
<name>A0A1H8NQC9_9ACTN</name>
<feature type="chain" id="PRO_5010187376" evidence="1">
    <location>
        <begin position="29"/>
        <end position="161"/>
    </location>
</feature>
<dbReference type="STRING" id="310780.SAMN05216267_102329"/>
<dbReference type="OrthoDB" id="4319964at2"/>
<dbReference type="RefSeq" id="WP_069465056.1">
    <property type="nucleotide sequence ID" value="NZ_FODD01000023.1"/>
</dbReference>
<keyword evidence="3" id="KW-1185">Reference proteome</keyword>
<reference evidence="2 3" key="1">
    <citation type="submission" date="2016-10" db="EMBL/GenBank/DDBJ databases">
        <authorList>
            <person name="de Groot N.N."/>
        </authorList>
    </citation>
    <scope>NUCLEOTIDE SEQUENCE [LARGE SCALE GENOMIC DNA]</scope>
    <source>
        <strain evidence="2 3">CGMCC 4.2026</strain>
    </source>
</reference>
<organism evidence="2 3">
    <name type="scientific">Actinacidiphila rubida</name>
    <dbReference type="NCBI Taxonomy" id="310780"/>
    <lineage>
        <taxon>Bacteria</taxon>
        <taxon>Bacillati</taxon>
        <taxon>Actinomycetota</taxon>
        <taxon>Actinomycetes</taxon>
        <taxon>Kitasatosporales</taxon>
        <taxon>Streptomycetaceae</taxon>
        <taxon>Actinacidiphila</taxon>
    </lineage>
</organism>
<dbReference type="Proteomes" id="UP000181951">
    <property type="component" value="Unassembled WGS sequence"/>
</dbReference>
<evidence type="ECO:0000313" key="3">
    <source>
        <dbReference type="Proteomes" id="UP000181951"/>
    </source>
</evidence>